<dbReference type="Gene3D" id="3.30.470.20">
    <property type="entry name" value="ATP-grasp fold, B domain"/>
    <property type="match status" value="1"/>
</dbReference>
<feature type="binding site" evidence="14">
    <location>
        <begin position="175"/>
        <end position="177"/>
    </location>
    <ligand>
        <name>ATP</name>
        <dbReference type="ChEBI" id="CHEBI:30616"/>
    </ligand>
</feature>
<comment type="similarity">
    <text evidence="2 12">Belongs to the D-alanine--D-alanine ligase family.</text>
</comment>
<dbReference type="OrthoDB" id="9813261at2"/>
<dbReference type="PROSITE" id="PS00843">
    <property type="entry name" value="DALA_DALA_LIGASE_1"/>
    <property type="match status" value="1"/>
</dbReference>
<feature type="active site" evidence="13">
    <location>
        <position position="183"/>
    </location>
</feature>
<dbReference type="RefSeq" id="WP_092353389.1">
    <property type="nucleotide sequence ID" value="NZ_FOIN01000009.1"/>
</dbReference>
<dbReference type="AlphaFoldDB" id="A0A1I0E6F0"/>
<dbReference type="GO" id="GO:0071555">
    <property type="term" value="P:cell wall organization"/>
    <property type="evidence" value="ECO:0007669"/>
    <property type="project" value="UniProtKB-KW"/>
</dbReference>
<protein>
    <recommendedName>
        <fullName evidence="12">D-alanine--D-alanine ligase</fullName>
        <ecNumber evidence="12">6.3.2.4</ecNumber>
    </recommendedName>
    <alternativeName>
        <fullName evidence="12">D-Ala-D-Ala ligase</fullName>
    </alternativeName>
    <alternativeName>
        <fullName evidence="12">D-alanylalanine synthetase</fullName>
    </alternativeName>
</protein>
<dbReference type="InterPro" id="IPR005905">
    <property type="entry name" value="D_ala_D_ala"/>
</dbReference>
<name>A0A1I0E6F0_9FIRM</name>
<dbReference type="PIRSF" id="PIRSF039102">
    <property type="entry name" value="Ddl/VanB"/>
    <property type="match status" value="1"/>
</dbReference>
<feature type="binding site" evidence="15">
    <location>
        <position position="293"/>
    </location>
    <ligand>
        <name>Mg(2+)</name>
        <dbReference type="ChEBI" id="CHEBI:18420"/>
        <label>1</label>
    </ligand>
</feature>
<keyword evidence="3 12" id="KW-0436">Ligase</keyword>
<evidence type="ECO:0000313" key="19">
    <source>
        <dbReference type="Proteomes" id="UP000198558"/>
    </source>
</evidence>
<comment type="catalytic activity">
    <reaction evidence="12">
        <text>2 D-alanine + ATP = D-alanyl-D-alanine + ADP + phosphate + H(+)</text>
        <dbReference type="Rhea" id="RHEA:11224"/>
        <dbReference type="ChEBI" id="CHEBI:15378"/>
        <dbReference type="ChEBI" id="CHEBI:30616"/>
        <dbReference type="ChEBI" id="CHEBI:43474"/>
        <dbReference type="ChEBI" id="CHEBI:57416"/>
        <dbReference type="ChEBI" id="CHEBI:57822"/>
        <dbReference type="ChEBI" id="CHEBI:456216"/>
        <dbReference type="EC" id="6.3.2.4"/>
    </reaction>
</comment>
<dbReference type="InterPro" id="IPR011127">
    <property type="entry name" value="Dala_Dala_lig_N"/>
</dbReference>
<feature type="binding site" evidence="15">
    <location>
        <position position="306"/>
    </location>
    <ligand>
        <name>Mg(2+)</name>
        <dbReference type="ChEBI" id="CHEBI:18420"/>
        <label>2</label>
    </ligand>
</feature>
<dbReference type="EC" id="6.3.2.4" evidence="12"/>
<evidence type="ECO:0000256" key="7">
    <source>
        <dbReference type="ARBA" id="ARBA00022842"/>
    </source>
</evidence>
<dbReference type="NCBIfam" id="TIGR01205">
    <property type="entry name" value="D_ala_D_alaTIGR"/>
    <property type="match status" value="1"/>
</dbReference>
<keyword evidence="8 12" id="KW-0133">Cell shape</keyword>
<accession>A0A1I0E6F0</accession>
<evidence type="ECO:0000256" key="6">
    <source>
        <dbReference type="ARBA" id="ARBA00022840"/>
    </source>
</evidence>
<dbReference type="GO" id="GO:0005829">
    <property type="term" value="C:cytosol"/>
    <property type="evidence" value="ECO:0007669"/>
    <property type="project" value="TreeGrafter"/>
</dbReference>
<dbReference type="PANTHER" id="PTHR23132:SF25">
    <property type="entry name" value="D-ALANINE--D-ALANINE LIGASE A"/>
    <property type="match status" value="1"/>
</dbReference>
<dbReference type="GO" id="GO:0046872">
    <property type="term" value="F:metal ion binding"/>
    <property type="evidence" value="ECO:0007669"/>
    <property type="project" value="UniProtKB-KW"/>
</dbReference>
<keyword evidence="9 12" id="KW-0573">Peptidoglycan synthesis</keyword>
<dbReference type="Gene3D" id="3.40.50.20">
    <property type="match status" value="1"/>
</dbReference>
<evidence type="ECO:0000313" key="18">
    <source>
        <dbReference type="EMBL" id="SET40625.1"/>
    </source>
</evidence>
<dbReference type="PROSITE" id="PS50975">
    <property type="entry name" value="ATP_GRASP"/>
    <property type="match status" value="1"/>
</dbReference>
<dbReference type="FunFam" id="3.30.470.20:FF:000008">
    <property type="entry name" value="D-alanine--D-alanine ligase"/>
    <property type="match status" value="1"/>
</dbReference>
<evidence type="ECO:0000256" key="8">
    <source>
        <dbReference type="ARBA" id="ARBA00022960"/>
    </source>
</evidence>
<evidence type="ECO:0000256" key="14">
    <source>
        <dbReference type="PIRSR" id="PIRSR039102-2"/>
    </source>
</evidence>
<feature type="binding site" evidence="14">
    <location>
        <begin position="305"/>
        <end position="306"/>
    </location>
    <ligand>
        <name>ATP</name>
        <dbReference type="ChEBI" id="CHEBI:30616"/>
    </ligand>
</feature>
<comment type="cofactor">
    <cofactor evidence="15">
        <name>Mg(2+)</name>
        <dbReference type="ChEBI" id="CHEBI:18420"/>
    </cofactor>
    <cofactor evidence="15">
        <name>Mn(2+)</name>
        <dbReference type="ChEBI" id="CHEBI:29035"/>
    </cofactor>
    <text evidence="15">Binds 2 magnesium or manganese ions per subunit.</text>
</comment>
<evidence type="ECO:0000256" key="3">
    <source>
        <dbReference type="ARBA" id="ARBA00022598"/>
    </source>
</evidence>
<evidence type="ECO:0000256" key="10">
    <source>
        <dbReference type="ARBA" id="ARBA00023211"/>
    </source>
</evidence>
<dbReference type="NCBIfam" id="NF002528">
    <property type="entry name" value="PRK01966.1-4"/>
    <property type="match status" value="1"/>
</dbReference>
<comment type="function">
    <text evidence="12">Cell wall formation.</text>
</comment>
<evidence type="ECO:0000256" key="4">
    <source>
        <dbReference type="ARBA" id="ARBA00022723"/>
    </source>
</evidence>
<evidence type="ECO:0000256" key="5">
    <source>
        <dbReference type="ARBA" id="ARBA00022741"/>
    </source>
</evidence>
<comment type="cofactor">
    <cofactor evidence="1">
        <name>Mn(2+)</name>
        <dbReference type="ChEBI" id="CHEBI:29035"/>
    </cofactor>
</comment>
<dbReference type="GO" id="GO:0008716">
    <property type="term" value="F:D-alanine-D-alanine ligase activity"/>
    <property type="evidence" value="ECO:0007669"/>
    <property type="project" value="UniProtKB-UniRule"/>
</dbReference>
<evidence type="ECO:0000256" key="16">
    <source>
        <dbReference type="PROSITE-ProRule" id="PRU00409"/>
    </source>
</evidence>
<dbReference type="GO" id="GO:0008360">
    <property type="term" value="P:regulation of cell shape"/>
    <property type="evidence" value="ECO:0007669"/>
    <property type="project" value="UniProtKB-KW"/>
</dbReference>
<keyword evidence="19" id="KW-1185">Reference proteome</keyword>
<keyword evidence="5 14" id="KW-0547">Nucleotide-binding</keyword>
<feature type="binding site" evidence="15">
    <location>
        <position position="306"/>
    </location>
    <ligand>
        <name>Mg(2+)</name>
        <dbReference type="ChEBI" id="CHEBI:18420"/>
        <label>1</label>
    </ligand>
</feature>
<feature type="domain" description="ATP-grasp" evidence="17">
    <location>
        <begin position="142"/>
        <end position="339"/>
    </location>
</feature>
<keyword evidence="6 16" id="KW-0067">ATP-binding</keyword>
<dbReference type="InterPro" id="IPR011095">
    <property type="entry name" value="Dala_Dala_lig_C"/>
</dbReference>
<dbReference type="InterPro" id="IPR011761">
    <property type="entry name" value="ATP-grasp"/>
</dbReference>
<reference evidence="19" key="1">
    <citation type="submission" date="2016-10" db="EMBL/GenBank/DDBJ databases">
        <authorList>
            <person name="Varghese N."/>
            <person name="Submissions S."/>
        </authorList>
    </citation>
    <scope>NUCLEOTIDE SEQUENCE [LARGE SCALE GENOMIC DNA]</scope>
    <source>
        <strain evidence="19">DSM 1551</strain>
    </source>
</reference>
<keyword evidence="12" id="KW-0963">Cytoplasm</keyword>
<feature type="binding site" evidence="14">
    <location>
        <position position="138"/>
    </location>
    <ligand>
        <name>ATP</name>
        <dbReference type="ChEBI" id="CHEBI:30616"/>
    </ligand>
</feature>
<evidence type="ECO:0000256" key="2">
    <source>
        <dbReference type="ARBA" id="ARBA00010871"/>
    </source>
</evidence>
<dbReference type="InterPro" id="IPR000291">
    <property type="entry name" value="D-Ala_lig_Van_CS"/>
</dbReference>
<dbReference type="Proteomes" id="UP000198558">
    <property type="component" value="Unassembled WGS sequence"/>
</dbReference>
<dbReference type="PANTHER" id="PTHR23132">
    <property type="entry name" value="D-ALANINE--D-ALANINE LIGASE"/>
    <property type="match status" value="1"/>
</dbReference>
<dbReference type="GeneID" id="78288162"/>
<evidence type="ECO:0000256" key="15">
    <source>
        <dbReference type="PIRSR" id="PIRSR039102-3"/>
    </source>
</evidence>
<dbReference type="InterPro" id="IPR013815">
    <property type="entry name" value="ATP_grasp_subdomain_1"/>
</dbReference>
<dbReference type="InterPro" id="IPR016185">
    <property type="entry name" value="PreATP-grasp_dom_sf"/>
</dbReference>
<evidence type="ECO:0000259" key="17">
    <source>
        <dbReference type="PROSITE" id="PS50975"/>
    </source>
</evidence>
<dbReference type="EMBL" id="FOIN01000009">
    <property type="protein sequence ID" value="SET40625.1"/>
    <property type="molecule type" value="Genomic_DNA"/>
</dbReference>
<dbReference type="NCBIfam" id="NF002378">
    <property type="entry name" value="PRK01372.1"/>
    <property type="match status" value="1"/>
</dbReference>
<dbReference type="Gene3D" id="3.30.1490.20">
    <property type="entry name" value="ATP-grasp fold, A domain"/>
    <property type="match status" value="1"/>
</dbReference>
<feature type="binding site" evidence="15">
    <location>
        <position position="308"/>
    </location>
    <ligand>
        <name>Mg(2+)</name>
        <dbReference type="ChEBI" id="CHEBI:18420"/>
        <label>2</label>
    </ligand>
</feature>
<dbReference type="GO" id="GO:0005524">
    <property type="term" value="F:ATP binding"/>
    <property type="evidence" value="ECO:0007669"/>
    <property type="project" value="UniProtKB-UniRule"/>
</dbReference>
<evidence type="ECO:0000256" key="1">
    <source>
        <dbReference type="ARBA" id="ARBA00001936"/>
    </source>
</evidence>
<gene>
    <name evidence="12" type="primary">ddl</name>
    <name evidence="18" type="ORF">SAMN04489758_10980</name>
</gene>
<keyword evidence="4 15" id="KW-0479">Metal-binding</keyword>
<comment type="subcellular location">
    <subcellularLocation>
        <location evidence="12">Cytoplasm</location>
    </subcellularLocation>
</comment>
<organism evidence="18 19">
    <name type="scientific">Thomasclavelia cocleata</name>
    <dbReference type="NCBI Taxonomy" id="69824"/>
    <lineage>
        <taxon>Bacteria</taxon>
        <taxon>Bacillati</taxon>
        <taxon>Bacillota</taxon>
        <taxon>Erysipelotrichia</taxon>
        <taxon>Erysipelotrichales</taxon>
        <taxon>Coprobacillaceae</taxon>
        <taxon>Thomasclavelia</taxon>
    </lineage>
</organism>
<feature type="active site" evidence="13">
    <location>
        <position position="16"/>
    </location>
</feature>
<evidence type="ECO:0000256" key="11">
    <source>
        <dbReference type="ARBA" id="ARBA00023316"/>
    </source>
</evidence>
<evidence type="ECO:0000256" key="9">
    <source>
        <dbReference type="ARBA" id="ARBA00022984"/>
    </source>
</evidence>
<feature type="binding site" evidence="14">
    <location>
        <begin position="183"/>
        <end position="184"/>
    </location>
    <ligand>
        <name>ATP</name>
        <dbReference type="ChEBI" id="CHEBI:30616"/>
    </ligand>
</feature>
<comment type="pathway">
    <text evidence="12">Cell wall biogenesis; peptidoglycan biosynthesis.</text>
</comment>
<dbReference type="UniPathway" id="UPA00219"/>
<evidence type="ECO:0000256" key="12">
    <source>
        <dbReference type="HAMAP-Rule" id="MF_00047"/>
    </source>
</evidence>
<keyword evidence="10 15" id="KW-0464">Manganese</keyword>
<dbReference type="Pfam" id="PF07478">
    <property type="entry name" value="Dala_Dala_lig_C"/>
    <property type="match status" value="1"/>
</dbReference>
<sequence>MKLKTIAVLFGGNSSEYEVSLQSAGAIIKNFPYDKYTLYMVGITKTGKWYHYQGEVENILNDTWFKETMNSVSISLGINHGTMIEIINSKVVYHHIDAVLPVLHGKNGEDGSIQGLMGLANIPIIGSGILASALCMDKYRAHELVKSQGIKAAKSFVISRNGLNEEIYDLKFPVFVKPLKAGSSYGISKVSEHKDLKYAISLAFKYDNEVIIEEEVIGFEVGCAVIGNKHLEVGVVDEIELSGGFFDFNEKYTLKSSKIHLPARIDQKTIKKIQDTAKNIYRILGCQTFARVDMFLTPQNEIYFNEVNTIPGFTSHSRFPQMMKAAGYEFSKLIDVIIEMGLNNESNISK</sequence>
<feature type="active site" evidence="13">
    <location>
        <position position="317"/>
    </location>
</feature>
<keyword evidence="7 15" id="KW-0460">Magnesium</keyword>
<keyword evidence="11 12" id="KW-0961">Cell wall biogenesis/degradation</keyword>
<dbReference type="SUPFAM" id="SSF56059">
    <property type="entry name" value="Glutathione synthetase ATP-binding domain-like"/>
    <property type="match status" value="1"/>
</dbReference>
<proteinExistence type="inferred from homology"/>
<evidence type="ECO:0000256" key="13">
    <source>
        <dbReference type="PIRSR" id="PIRSR039102-1"/>
    </source>
</evidence>
<dbReference type="NCBIfam" id="NF000091">
    <property type="entry name" value="D_ala_D_ser_VanG"/>
    <property type="match status" value="1"/>
</dbReference>
<dbReference type="GO" id="GO:0009252">
    <property type="term" value="P:peptidoglycan biosynthetic process"/>
    <property type="evidence" value="ECO:0007669"/>
    <property type="project" value="UniProtKB-UniRule"/>
</dbReference>
<feature type="binding site" evidence="14">
    <location>
        <begin position="213"/>
        <end position="220"/>
    </location>
    <ligand>
        <name>ATP</name>
        <dbReference type="ChEBI" id="CHEBI:30616"/>
    </ligand>
</feature>
<dbReference type="Pfam" id="PF01820">
    <property type="entry name" value="Dala_Dala_lig_N"/>
    <property type="match status" value="1"/>
</dbReference>
<dbReference type="SUPFAM" id="SSF52440">
    <property type="entry name" value="PreATP-grasp domain"/>
    <property type="match status" value="1"/>
</dbReference>
<dbReference type="HAMAP" id="MF_00047">
    <property type="entry name" value="Dala_Dala_lig"/>
    <property type="match status" value="1"/>
</dbReference>